<dbReference type="PATRIC" id="fig|1618642.3.peg.309"/>
<feature type="compositionally biased region" description="Gly residues" evidence="1">
    <location>
        <begin position="89"/>
        <end position="98"/>
    </location>
</feature>
<evidence type="ECO:0000313" key="3">
    <source>
        <dbReference type="EMBL" id="KKR33271.1"/>
    </source>
</evidence>
<keyword evidence="2" id="KW-0732">Signal</keyword>
<evidence type="ECO:0000256" key="1">
    <source>
        <dbReference type="SAM" id="MobiDB-lite"/>
    </source>
</evidence>
<feature type="signal peptide" evidence="2">
    <location>
        <begin position="1"/>
        <end position="25"/>
    </location>
</feature>
<comment type="caution">
    <text evidence="3">The sequence shown here is derived from an EMBL/GenBank/DDBJ whole genome shotgun (WGS) entry which is preliminary data.</text>
</comment>
<feature type="region of interest" description="Disordered" evidence="1">
    <location>
        <begin position="72"/>
        <end position="102"/>
    </location>
</feature>
<dbReference type="Proteomes" id="UP000034137">
    <property type="component" value="Unassembled WGS sequence"/>
</dbReference>
<evidence type="ECO:0000256" key="2">
    <source>
        <dbReference type="SAM" id="SignalP"/>
    </source>
</evidence>
<dbReference type="AlphaFoldDB" id="A0A0G0Q7H0"/>
<feature type="chain" id="PRO_5002534024" evidence="2">
    <location>
        <begin position="26"/>
        <end position="252"/>
    </location>
</feature>
<protein>
    <submittedName>
        <fullName evidence="3">PE-PGRS family protein</fullName>
    </submittedName>
</protein>
<proteinExistence type="predicted"/>
<organism evidence="3 4">
    <name type="scientific">Candidatus Falkowbacteria bacterium GW2011_GWF2_39_8</name>
    <dbReference type="NCBI Taxonomy" id="1618642"/>
    <lineage>
        <taxon>Bacteria</taxon>
        <taxon>Candidatus Falkowiibacteriota</taxon>
    </lineage>
</organism>
<evidence type="ECO:0000313" key="4">
    <source>
        <dbReference type="Proteomes" id="UP000034137"/>
    </source>
</evidence>
<accession>A0A0G0Q7H0</accession>
<sequence>MKLKTLSALTLGLLSFTFAVGPVLAGEASEAISQSNDVITIENNANVENCITSVATTGGNYAGGSIAGNGGDGGDVNLVQEESEDPKAGNGGDGGNVTQGGSVTTGDASVYTEVKNEVNLNEVTIERSAGATTSSTDGDKCDNEYGHCRKTVKNTYSENNATIEVKNNTQVANQLTSKAETGYNEAKGSLAGDGGQGGSIGGQIGYSYAPIIAGNGGKGGSVEAGGVVSTGKADTQTKVFNFINKNVVRIKR</sequence>
<name>A0A0G0Q7H0_9BACT</name>
<dbReference type="EMBL" id="LBXO01000011">
    <property type="protein sequence ID" value="KKR33271.1"/>
    <property type="molecule type" value="Genomic_DNA"/>
</dbReference>
<gene>
    <name evidence="3" type="ORF">UT64_C0011G0004</name>
</gene>
<reference evidence="3 4" key="1">
    <citation type="journal article" date="2015" name="Nature">
        <title>rRNA introns, odd ribosomes, and small enigmatic genomes across a large radiation of phyla.</title>
        <authorList>
            <person name="Brown C.T."/>
            <person name="Hug L.A."/>
            <person name="Thomas B.C."/>
            <person name="Sharon I."/>
            <person name="Castelle C.J."/>
            <person name="Singh A."/>
            <person name="Wilkins M.J."/>
            <person name="Williams K.H."/>
            <person name="Banfield J.F."/>
        </authorList>
    </citation>
    <scope>NUCLEOTIDE SEQUENCE [LARGE SCALE GENOMIC DNA]</scope>
</reference>